<protein>
    <submittedName>
        <fullName evidence="2">Uncharacterized protein</fullName>
    </submittedName>
</protein>
<feature type="non-terminal residue" evidence="2">
    <location>
        <position position="215"/>
    </location>
</feature>
<proteinExistence type="predicted"/>
<name>A0A9P6RGN8_9FUNG</name>
<dbReference type="EMBL" id="JAAAIP010000331">
    <property type="protein sequence ID" value="KAG0319268.1"/>
    <property type="molecule type" value="Genomic_DNA"/>
</dbReference>
<feature type="region of interest" description="Disordered" evidence="1">
    <location>
        <begin position="193"/>
        <end position="215"/>
    </location>
</feature>
<keyword evidence="3" id="KW-1185">Reference proteome</keyword>
<feature type="compositionally biased region" description="Low complexity" evidence="1">
    <location>
        <begin position="102"/>
        <end position="113"/>
    </location>
</feature>
<reference evidence="2" key="1">
    <citation type="journal article" date="2020" name="Fungal Divers.">
        <title>Resolving the Mortierellaceae phylogeny through synthesis of multi-gene phylogenetics and phylogenomics.</title>
        <authorList>
            <person name="Vandepol N."/>
            <person name="Liber J."/>
            <person name="Desiro A."/>
            <person name="Na H."/>
            <person name="Kennedy M."/>
            <person name="Barry K."/>
            <person name="Grigoriev I.V."/>
            <person name="Miller A.N."/>
            <person name="O'Donnell K."/>
            <person name="Stajich J.E."/>
            <person name="Bonito G."/>
        </authorList>
    </citation>
    <scope>NUCLEOTIDE SEQUENCE</scope>
    <source>
        <strain evidence="2">REB-010B</strain>
    </source>
</reference>
<feature type="compositionally biased region" description="Low complexity" evidence="1">
    <location>
        <begin position="142"/>
        <end position="157"/>
    </location>
</feature>
<dbReference type="Proteomes" id="UP000738325">
    <property type="component" value="Unassembled WGS sequence"/>
</dbReference>
<gene>
    <name evidence="2" type="ORF">BGZ99_005197</name>
</gene>
<feature type="region of interest" description="Disordered" evidence="1">
    <location>
        <begin position="1"/>
        <end position="174"/>
    </location>
</feature>
<sequence length="215" mass="23310">MSGQANTSNNAPTPQQSGSTDDIAPDARIGGELSSAEEIALHRAHVGPLDPLSDDGNIAPAPPTSNIQREESLKRDNATPPHRPLSKKNLEVQHGPSVDSMATIAAATAAEDAVASHDDHQHRAKLRLLVDKIRHPSRSRSRSPAAAKSPSLSPRLSGKISRHNQDTNEATDDYQSIMCEQEKYNAKLKVEEEKLGFRENADGLLQPKPEKHHRG</sequence>
<feature type="compositionally biased region" description="Basic and acidic residues" evidence="1">
    <location>
        <begin position="68"/>
        <end position="77"/>
    </location>
</feature>
<dbReference type="AlphaFoldDB" id="A0A9P6RGN8"/>
<evidence type="ECO:0000313" key="2">
    <source>
        <dbReference type="EMBL" id="KAG0319268.1"/>
    </source>
</evidence>
<accession>A0A9P6RGN8</accession>
<organism evidence="2 3">
    <name type="scientific">Dissophora globulifera</name>
    <dbReference type="NCBI Taxonomy" id="979702"/>
    <lineage>
        <taxon>Eukaryota</taxon>
        <taxon>Fungi</taxon>
        <taxon>Fungi incertae sedis</taxon>
        <taxon>Mucoromycota</taxon>
        <taxon>Mortierellomycotina</taxon>
        <taxon>Mortierellomycetes</taxon>
        <taxon>Mortierellales</taxon>
        <taxon>Mortierellaceae</taxon>
        <taxon>Dissophora</taxon>
    </lineage>
</organism>
<evidence type="ECO:0000313" key="3">
    <source>
        <dbReference type="Proteomes" id="UP000738325"/>
    </source>
</evidence>
<feature type="compositionally biased region" description="Polar residues" evidence="1">
    <location>
        <begin position="1"/>
        <end position="20"/>
    </location>
</feature>
<evidence type="ECO:0000256" key="1">
    <source>
        <dbReference type="SAM" id="MobiDB-lite"/>
    </source>
</evidence>
<comment type="caution">
    <text evidence="2">The sequence shown here is derived from an EMBL/GenBank/DDBJ whole genome shotgun (WGS) entry which is preliminary data.</text>
</comment>